<dbReference type="Gene3D" id="1.20.1050.140">
    <property type="match status" value="1"/>
</dbReference>
<evidence type="ECO:0000259" key="2">
    <source>
        <dbReference type="Pfam" id="PF02754"/>
    </source>
</evidence>
<dbReference type="PANTHER" id="PTHR42947:SF1">
    <property type="entry name" value="COB--COM HETERODISULFIDE REDUCTASE SUBUNIT B 1"/>
    <property type="match status" value="1"/>
</dbReference>
<evidence type="ECO:0000313" key="3">
    <source>
        <dbReference type="EMBL" id="KKM86718.1"/>
    </source>
</evidence>
<proteinExistence type="predicted"/>
<organism evidence="3">
    <name type="scientific">marine sediment metagenome</name>
    <dbReference type="NCBI Taxonomy" id="412755"/>
    <lineage>
        <taxon>unclassified sequences</taxon>
        <taxon>metagenomes</taxon>
        <taxon>ecological metagenomes</taxon>
    </lineage>
</organism>
<dbReference type="InterPro" id="IPR004017">
    <property type="entry name" value="Cys_rich_dom"/>
</dbReference>
<dbReference type="Pfam" id="PF02754">
    <property type="entry name" value="CCG"/>
    <property type="match status" value="2"/>
</dbReference>
<dbReference type="AlphaFoldDB" id="A0A0F9KYB1"/>
<comment type="caution">
    <text evidence="3">The sequence shown here is derived from an EMBL/GenBank/DDBJ whole genome shotgun (WGS) entry which is preliminary data.</text>
</comment>
<dbReference type="EMBL" id="LAZR01007211">
    <property type="protein sequence ID" value="KKM86718.1"/>
    <property type="molecule type" value="Genomic_DNA"/>
</dbReference>
<dbReference type="InterPro" id="IPR051278">
    <property type="entry name" value="HdrB/HdrD_reductase"/>
</dbReference>
<gene>
    <name evidence="3" type="ORF">LCGC14_1276200</name>
</gene>
<feature type="domain" description="Cysteine-rich" evidence="2">
    <location>
        <begin position="148"/>
        <end position="237"/>
    </location>
</feature>
<feature type="domain" description="Cysteine-rich" evidence="2">
    <location>
        <begin position="3"/>
        <end position="86"/>
    </location>
</feature>
<protein>
    <recommendedName>
        <fullName evidence="2">Cysteine-rich domain-containing protein</fullName>
    </recommendedName>
</protein>
<dbReference type="GO" id="GO:0016491">
    <property type="term" value="F:oxidoreductase activity"/>
    <property type="evidence" value="ECO:0007669"/>
    <property type="project" value="UniProtKB-KW"/>
</dbReference>
<reference evidence="3" key="1">
    <citation type="journal article" date="2015" name="Nature">
        <title>Complex archaea that bridge the gap between prokaryotes and eukaryotes.</title>
        <authorList>
            <person name="Spang A."/>
            <person name="Saw J.H."/>
            <person name="Jorgensen S.L."/>
            <person name="Zaremba-Niedzwiedzka K."/>
            <person name="Martijn J."/>
            <person name="Lind A.E."/>
            <person name="van Eijk R."/>
            <person name="Schleper C."/>
            <person name="Guy L."/>
            <person name="Ettema T.J."/>
        </authorList>
    </citation>
    <scope>NUCLEOTIDE SEQUENCE</scope>
</reference>
<sequence length="293" mass="32953">MEYALYLGCTIPLKMPHFEFAFRKIADILGMTFKEMEGASCCPDPVATQSVNIDTWLTIAARNLCLAEKMGLDVMTICSGCFETLKTTKVLLEEDPVAKARVNGVLKKIGYEYKGTSNVFHFVQQCSQDEMLEKIKNILMKSLDNINVAVHYGCHLTRPSKILRFDHPEKPESMDKIIRALGGKSVAFAGKLECCGFCARLQEEIGFKLVEDKMTELKELDEDVDVMISVCPACCGQYDRKERLLSRKTGKDLDIPILYLPELMAIAFGVEPVKLGLNNRSVRPKKLLEKLKI</sequence>
<name>A0A0F9KYB1_9ZZZZ</name>
<keyword evidence="1" id="KW-0560">Oxidoreductase</keyword>
<dbReference type="Gene3D" id="3.40.50.11810">
    <property type="match status" value="1"/>
</dbReference>
<dbReference type="PANTHER" id="PTHR42947">
    <property type="entry name" value="COB--COM HETERODISULFIDE REDUCTASE SUBUNIT B 1"/>
    <property type="match status" value="1"/>
</dbReference>
<accession>A0A0F9KYB1</accession>
<evidence type="ECO:0000256" key="1">
    <source>
        <dbReference type="ARBA" id="ARBA00023002"/>
    </source>
</evidence>